<dbReference type="Proteomes" id="UP000007437">
    <property type="component" value="Chromosome"/>
</dbReference>
<proteinExistence type="predicted"/>
<organism evidence="1 2">
    <name type="scientific">Mycetohabitans rhizoxinica (strain DSM 19002 / CIP 109453 / HKI 454)</name>
    <name type="common">Paraburkholderia rhizoxinica</name>
    <dbReference type="NCBI Taxonomy" id="882378"/>
    <lineage>
        <taxon>Bacteria</taxon>
        <taxon>Pseudomonadati</taxon>
        <taxon>Pseudomonadota</taxon>
        <taxon>Betaproteobacteria</taxon>
        <taxon>Burkholderiales</taxon>
        <taxon>Burkholderiaceae</taxon>
        <taxon>Mycetohabitans</taxon>
    </lineage>
</organism>
<sequence>MQRLAWLYWSSTPCFFDDGMTAIAQGPGWASQATSGKCAKWRTSVTAG</sequence>
<dbReference type="AlphaFoldDB" id="E5AL13"/>
<evidence type="ECO:0000313" key="2">
    <source>
        <dbReference type="Proteomes" id="UP000007437"/>
    </source>
</evidence>
<accession>E5AL13</accession>
<name>E5AL13_MYCRK</name>
<protein>
    <submittedName>
        <fullName evidence="1">Uncharacterized protein</fullName>
    </submittedName>
</protein>
<dbReference type="KEGG" id="brh:RBRH_04100"/>
<dbReference type="EMBL" id="FR687359">
    <property type="protein sequence ID" value="CBW75970.1"/>
    <property type="molecule type" value="Genomic_DNA"/>
</dbReference>
<reference evidence="1 2" key="1">
    <citation type="journal article" date="2011" name="J. Bacteriol.">
        <title>Complete genome sequence of Burkholderia rhizoxinica, an endosymbiont of Rhizopus microsporus.</title>
        <authorList>
            <person name="Lackner G."/>
            <person name="Moebius N."/>
            <person name="Partida-Martinez L."/>
            <person name="Hertweck C."/>
        </authorList>
    </citation>
    <scope>NUCLEOTIDE SEQUENCE [LARGE SCALE GENOMIC DNA]</scope>
    <source>
        <strain evidence="2">DSM 19002 / CIP 109453 / HKI 454</strain>
    </source>
</reference>
<evidence type="ECO:0000313" key="1">
    <source>
        <dbReference type="EMBL" id="CBW75970.1"/>
    </source>
</evidence>
<gene>
    <name evidence="1" type="ordered locus">RBRH_04100</name>
</gene>
<dbReference type="HOGENOM" id="CLU_3150499_0_0_4"/>